<evidence type="ECO:0008006" key="5">
    <source>
        <dbReference type="Google" id="ProtNLM"/>
    </source>
</evidence>
<dbReference type="SUPFAM" id="SSF51905">
    <property type="entry name" value="FAD/NAD(P)-binding domain"/>
    <property type="match status" value="1"/>
</dbReference>
<keyword evidence="4" id="KW-1185">Reference proteome</keyword>
<sequence>MEETYDIVIVGAGVSGISAAYRVQTMLPDKSFVVLEKREQMGGTWDIFKFPGVRSDTDLIGYGFPFAPWREEHLIANGGEILDYIRQTAATHNIDKKIRFKHAVSKAEWFSDDKKWKLTVSTDDGPLSLHARYVMWASGFFDHAQGFPAVIPGIENFTGTVIHPQFWPEDLDYTDKRVVIIGSGATAVTLLPAMVESAAHVTMLQRSPSFVLTVPTREPENQFMERYLPAWLSSRLIRWKHLIIARLLVEVCLRFPNFARNLMRKVTTKLLPPHIPHDPHFEPRYNMWEQRVCLTPDGEFFKALHTKKASIVTDTIKTVSPTGIELDSGNRLDADIIVTATGLKIQLFGGAPVIVDGMPVQLHEKYVWNGTMLQDLPNTSLLIGYTAFFWTPGADMMGRLAIRLIQMMDQKGVQSVTPRVDKTKELKPTPLINLSSTYFKASAAYMPTSGDRGPWRRRVGYFEDWWKVKYGNLTEELVFE</sequence>
<comment type="caution">
    <text evidence="3">The sequence shown here is derived from an EMBL/GenBank/DDBJ whole genome shotgun (WGS) entry which is preliminary data.</text>
</comment>
<gene>
    <name evidence="3" type="ORF">TWF696_003321</name>
</gene>
<protein>
    <recommendedName>
        <fullName evidence="5">FAD-containing monooxygenase EthA</fullName>
    </recommendedName>
</protein>
<dbReference type="InterPro" id="IPR051820">
    <property type="entry name" value="FAD-binding_MO"/>
</dbReference>
<organism evidence="3 4">
    <name type="scientific">Orbilia brochopaga</name>
    <dbReference type="NCBI Taxonomy" id="3140254"/>
    <lineage>
        <taxon>Eukaryota</taxon>
        <taxon>Fungi</taxon>
        <taxon>Dikarya</taxon>
        <taxon>Ascomycota</taxon>
        <taxon>Pezizomycotina</taxon>
        <taxon>Orbiliomycetes</taxon>
        <taxon>Orbiliales</taxon>
        <taxon>Orbiliaceae</taxon>
        <taxon>Orbilia</taxon>
    </lineage>
</organism>
<dbReference type="Gene3D" id="3.50.50.60">
    <property type="entry name" value="FAD/NAD(P)-binding domain"/>
    <property type="match status" value="1"/>
</dbReference>
<dbReference type="PRINTS" id="PR00411">
    <property type="entry name" value="PNDRDTASEI"/>
</dbReference>
<keyword evidence="2" id="KW-0560">Oxidoreductase</keyword>
<dbReference type="EMBL" id="JAVHNQ010000016">
    <property type="protein sequence ID" value="KAK6331261.1"/>
    <property type="molecule type" value="Genomic_DNA"/>
</dbReference>
<evidence type="ECO:0000256" key="2">
    <source>
        <dbReference type="ARBA" id="ARBA00023033"/>
    </source>
</evidence>
<reference evidence="3 4" key="1">
    <citation type="submission" date="2019-10" db="EMBL/GenBank/DDBJ databases">
        <authorList>
            <person name="Palmer J.M."/>
        </authorList>
    </citation>
    <scope>NUCLEOTIDE SEQUENCE [LARGE SCALE GENOMIC DNA]</scope>
    <source>
        <strain evidence="3 4">TWF696</strain>
    </source>
</reference>
<keyword evidence="2" id="KW-0503">Monooxygenase</keyword>
<evidence type="ECO:0000313" key="3">
    <source>
        <dbReference type="EMBL" id="KAK6331261.1"/>
    </source>
</evidence>
<dbReference type="AlphaFoldDB" id="A0AAV9U0J2"/>
<evidence type="ECO:0000313" key="4">
    <source>
        <dbReference type="Proteomes" id="UP001375240"/>
    </source>
</evidence>
<comment type="cofactor">
    <cofactor evidence="1">
        <name>FAD</name>
        <dbReference type="ChEBI" id="CHEBI:57692"/>
    </cofactor>
</comment>
<proteinExistence type="predicted"/>
<dbReference type="PANTHER" id="PTHR43872:SF1">
    <property type="entry name" value="MONOOXYGENASE, PUTATIVE (AFU_ORTHOLOGUE AFUA_8G02570)-RELATED"/>
    <property type="match status" value="1"/>
</dbReference>
<evidence type="ECO:0000256" key="1">
    <source>
        <dbReference type="ARBA" id="ARBA00001974"/>
    </source>
</evidence>
<name>A0AAV9U0J2_9PEZI</name>
<dbReference type="Proteomes" id="UP001375240">
    <property type="component" value="Unassembled WGS sequence"/>
</dbReference>
<dbReference type="PANTHER" id="PTHR43872">
    <property type="entry name" value="MONOOXYGENASE, PUTATIVE (AFU_ORTHOLOGUE AFUA_8G02570)-RELATED"/>
    <property type="match status" value="1"/>
</dbReference>
<dbReference type="Pfam" id="PF13738">
    <property type="entry name" value="Pyr_redox_3"/>
    <property type="match status" value="1"/>
</dbReference>
<dbReference type="InterPro" id="IPR036188">
    <property type="entry name" value="FAD/NAD-bd_sf"/>
</dbReference>
<accession>A0AAV9U0J2</accession>
<dbReference type="GO" id="GO:0004497">
    <property type="term" value="F:monooxygenase activity"/>
    <property type="evidence" value="ECO:0007669"/>
    <property type="project" value="UniProtKB-KW"/>
</dbReference>